<keyword evidence="5" id="KW-1185">Reference proteome</keyword>
<evidence type="ECO:0000313" key="5">
    <source>
        <dbReference type="Proteomes" id="UP000247476"/>
    </source>
</evidence>
<dbReference type="SUPFAM" id="SSF52540">
    <property type="entry name" value="P-loop containing nucleoside triphosphate hydrolases"/>
    <property type="match status" value="1"/>
</dbReference>
<evidence type="ECO:0000256" key="2">
    <source>
        <dbReference type="ARBA" id="ARBA00022840"/>
    </source>
</evidence>
<dbReference type="InterPro" id="IPR027417">
    <property type="entry name" value="P-loop_NTPase"/>
</dbReference>
<accession>A0A2V5K1M6</accession>
<feature type="domain" description="ABC transporter" evidence="3">
    <location>
        <begin position="5"/>
        <end position="238"/>
    </location>
</feature>
<keyword evidence="1" id="KW-0547">Nucleotide-binding</keyword>
<dbReference type="SMART" id="SM00382">
    <property type="entry name" value="AAA"/>
    <property type="match status" value="1"/>
</dbReference>
<comment type="caution">
    <text evidence="4">The sequence shown here is derived from an EMBL/GenBank/DDBJ whole genome shotgun (WGS) entry which is preliminary data.</text>
</comment>
<protein>
    <submittedName>
        <fullName evidence="4">ABC transporter</fullName>
    </submittedName>
</protein>
<dbReference type="EMBL" id="QJVJ01000008">
    <property type="protein sequence ID" value="PYI53048.1"/>
    <property type="molecule type" value="Genomic_DNA"/>
</dbReference>
<dbReference type="GO" id="GO:0016887">
    <property type="term" value="F:ATP hydrolysis activity"/>
    <property type="evidence" value="ECO:0007669"/>
    <property type="project" value="InterPro"/>
</dbReference>
<dbReference type="AlphaFoldDB" id="A0A2V5K1M6"/>
<dbReference type="Proteomes" id="UP000247476">
    <property type="component" value="Unassembled WGS sequence"/>
</dbReference>
<dbReference type="Pfam" id="PF00005">
    <property type="entry name" value="ABC_tran"/>
    <property type="match status" value="1"/>
</dbReference>
<gene>
    <name evidence="4" type="ORF">DLM86_18795</name>
</gene>
<name>A0A2V5K1M6_9BACL</name>
<evidence type="ECO:0000256" key="1">
    <source>
        <dbReference type="ARBA" id="ARBA00022741"/>
    </source>
</evidence>
<dbReference type="OrthoDB" id="9785080at2"/>
<sequence>MNELLTLEGVSKRRPDHTSDYLFRHVTATVNSGERIAVVGASGQGKSTLLRLLARLDVPDEGAIKLRGKPVGDWKPPEWRRRVVYVAQQPVMLPGTVEANLRTASELHGTPFDRTLAERCMTAVGLEAIDWRKAASELSGGEKQRTALVRCLLALPDALLLDETTASLDPASKRAVEELLLEWTRERGTAYLWVTHDWEQARNVSDSVWFMDEGTLCGAAETDTFFREPPNERARSFIRSAHGEGGAG</sequence>
<dbReference type="PROSITE" id="PS50893">
    <property type="entry name" value="ABC_TRANSPORTER_2"/>
    <property type="match status" value="1"/>
</dbReference>
<dbReference type="RefSeq" id="WP_110841596.1">
    <property type="nucleotide sequence ID" value="NZ_QJVJ01000008.1"/>
</dbReference>
<dbReference type="PANTHER" id="PTHR43423:SF1">
    <property type="entry name" value="ABC TRANSPORTER I FAMILY MEMBER 17"/>
    <property type="match status" value="1"/>
</dbReference>
<reference evidence="4 5" key="1">
    <citation type="submission" date="2018-05" db="EMBL/GenBank/DDBJ databases">
        <title>Paenibacillus flagellatus sp. nov., isolated from selenium mineral soil.</title>
        <authorList>
            <person name="Dai X."/>
        </authorList>
    </citation>
    <scope>NUCLEOTIDE SEQUENCE [LARGE SCALE GENOMIC DNA]</scope>
    <source>
        <strain evidence="4 5">DXL2</strain>
    </source>
</reference>
<proteinExistence type="predicted"/>
<keyword evidence="2" id="KW-0067">ATP-binding</keyword>
<evidence type="ECO:0000259" key="3">
    <source>
        <dbReference type="PROSITE" id="PS50893"/>
    </source>
</evidence>
<evidence type="ECO:0000313" key="4">
    <source>
        <dbReference type="EMBL" id="PYI53048.1"/>
    </source>
</evidence>
<dbReference type="Gene3D" id="3.40.50.300">
    <property type="entry name" value="P-loop containing nucleotide triphosphate hydrolases"/>
    <property type="match status" value="1"/>
</dbReference>
<dbReference type="InterPro" id="IPR003593">
    <property type="entry name" value="AAA+_ATPase"/>
</dbReference>
<organism evidence="4 5">
    <name type="scientific">Paenibacillus flagellatus</name>
    <dbReference type="NCBI Taxonomy" id="2211139"/>
    <lineage>
        <taxon>Bacteria</taxon>
        <taxon>Bacillati</taxon>
        <taxon>Bacillota</taxon>
        <taxon>Bacilli</taxon>
        <taxon>Bacillales</taxon>
        <taxon>Paenibacillaceae</taxon>
        <taxon>Paenibacillus</taxon>
    </lineage>
</organism>
<dbReference type="PANTHER" id="PTHR43423">
    <property type="entry name" value="ABC TRANSPORTER I FAMILY MEMBER 17"/>
    <property type="match status" value="1"/>
</dbReference>
<dbReference type="InterPro" id="IPR003439">
    <property type="entry name" value="ABC_transporter-like_ATP-bd"/>
</dbReference>
<dbReference type="GO" id="GO:0005524">
    <property type="term" value="F:ATP binding"/>
    <property type="evidence" value="ECO:0007669"/>
    <property type="project" value="UniProtKB-KW"/>
</dbReference>